<evidence type="ECO:0000256" key="6">
    <source>
        <dbReference type="ARBA" id="ARBA00022836"/>
    </source>
</evidence>
<evidence type="ECO:0000259" key="12">
    <source>
        <dbReference type="Pfam" id="PF02605"/>
    </source>
</evidence>
<gene>
    <name evidence="11" type="primary">psaL</name>
    <name evidence="13" type="ORF">EV01_0391</name>
</gene>
<dbReference type="GO" id="GO:0015979">
    <property type="term" value="P:photosynthesis"/>
    <property type="evidence" value="ECO:0007669"/>
    <property type="project" value="UniProtKB-UniRule"/>
</dbReference>
<dbReference type="RefSeq" id="WP_032517847.1">
    <property type="nucleotide sequence ID" value="NZ_JNAR01000005.1"/>
</dbReference>
<feature type="transmembrane region" description="Helical" evidence="11">
    <location>
        <begin position="166"/>
        <end position="186"/>
    </location>
</feature>
<dbReference type="InterPro" id="IPR003757">
    <property type="entry name" value="PSI_PsaL"/>
</dbReference>
<evidence type="ECO:0000256" key="8">
    <source>
        <dbReference type="ARBA" id="ARBA00023136"/>
    </source>
</evidence>
<proteinExistence type="inferred from homology"/>
<sequence length="200" mass="21427">MSDSQTPSKELLGAKPKFPEKYIDQSVQPTDIGVAEQWAVKTVSDPFVGNLATPVNSGYFTKAFINNLPFYREGISPNFRGLETGAAFGYLLYGPFTMTGPLRNSEFALTAGLLAAIGAVHILTALLVLYNAPGKAPNVQPPDATVNNPPADLFTRSGWADFTSGFWLGGCGGAVFAWLLVGTLHLNSIMQLIQNIWTTG</sequence>
<dbReference type="HAMAP" id="MF_00447">
    <property type="entry name" value="PSI_PsaL"/>
    <property type="match status" value="1"/>
</dbReference>
<keyword evidence="6 11" id="KW-0603">Photosystem I</keyword>
<evidence type="ECO:0000313" key="14">
    <source>
        <dbReference type="Proteomes" id="UP000030481"/>
    </source>
</evidence>
<evidence type="ECO:0000256" key="7">
    <source>
        <dbReference type="ARBA" id="ARBA00022989"/>
    </source>
</evidence>
<evidence type="ECO:0000313" key="13">
    <source>
        <dbReference type="EMBL" id="KGG10217.1"/>
    </source>
</evidence>
<keyword evidence="5 11" id="KW-0812">Transmembrane</keyword>
<evidence type="ECO:0000256" key="9">
    <source>
        <dbReference type="ARBA" id="ARBA00032768"/>
    </source>
</evidence>
<dbReference type="EMBL" id="JNAR01000005">
    <property type="protein sequence ID" value="KGG10217.1"/>
    <property type="molecule type" value="Genomic_DNA"/>
</dbReference>
<dbReference type="NCBIfam" id="NF001928">
    <property type="entry name" value="PRK00704.1-5"/>
    <property type="match status" value="1"/>
</dbReference>
<feature type="transmembrane region" description="Helical" evidence="11">
    <location>
        <begin position="107"/>
        <end position="130"/>
    </location>
</feature>
<evidence type="ECO:0000256" key="2">
    <source>
        <dbReference type="ARBA" id="ARBA00008820"/>
    </source>
</evidence>
<evidence type="ECO:0000256" key="10">
    <source>
        <dbReference type="ARBA" id="ARBA00033437"/>
    </source>
</evidence>
<comment type="caution">
    <text evidence="13">The sequence shown here is derived from an EMBL/GenBank/DDBJ whole genome shotgun (WGS) entry which is preliminary data.</text>
</comment>
<keyword evidence="11" id="KW-0793">Thylakoid</keyword>
<dbReference type="PANTHER" id="PTHR34803:SF2">
    <property type="entry name" value="PHOTOSYSTEM I REACTION CENTER SUBUNIT XI, CHLOROPLASTIC"/>
    <property type="match status" value="1"/>
</dbReference>
<dbReference type="Proteomes" id="UP000030481">
    <property type="component" value="Unassembled WGS sequence"/>
</dbReference>
<keyword evidence="7 11" id="KW-1133">Transmembrane helix</keyword>
<organism evidence="13 14">
    <name type="scientific">Prochlorococcus marinus str. MIT 9401</name>
    <dbReference type="NCBI Taxonomy" id="167551"/>
    <lineage>
        <taxon>Bacteria</taxon>
        <taxon>Bacillati</taxon>
        <taxon>Cyanobacteriota</taxon>
        <taxon>Cyanophyceae</taxon>
        <taxon>Synechococcales</taxon>
        <taxon>Prochlorococcaceae</taxon>
        <taxon>Prochlorococcus</taxon>
    </lineage>
</organism>
<comment type="similarity">
    <text evidence="2 11">Belongs to the PsaL family.</text>
</comment>
<evidence type="ECO:0000256" key="5">
    <source>
        <dbReference type="ARBA" id="ARBA00022692"/>
    </source>
</evidence>
<dbReference type="InterPro" id="IPR022980">
    <property type="entry name" value="PSI_suXI"/>
</dbReference>
<dbReference type="AlphaFoldDB" id="A0A0A2BAP1"/>
<accession>A0A0A2BAP1</accession>
<dbReference type="GO" id="GO:0031676">
    <property type="term" value="C:plasma membrane-derived thylakoid membrane"/>
    <property type="evidence" value="ECO:0007669"/>
    <property type="project" value="UniProtKB-SubCell"/>
</dbReference>
<dbReference type="Gene3D" id="1.20.1240.10">
    <property type="entry name" value="Photosystem I PsaL, reaction centre subunit XI"/>
    <property type="match status" value="1"/>
</dbReference>
<dbReference type="SUPFAM" id="SSF81568">
    <property type="entry name" value="Photosystem I reaction center subunit XI, PsaL"/>
    <property type="match status" value="1"/>
</dbReference>
<name>A0A0A2BAP1_PROMR</name>
<evidence type="ECO:0000256" key="11">
    <source>
        <dbReference type="HAMAP-Rule" id="MF_00447"/>
    </source>
</evidence>
<evidence type="ECO:0000256" key="1">
    <source>
        <dbReference type="ARBA" id="ARBA00004636"/>
    </source>
</evidence>
<protein>
    <recommendedName>
        <fullName evidence="3 11">Photosystem I reaction center subunit XI</fullName>
    </recommendedName>
    <alternativeName>
        <fullName evidence="9 11">PSI subunit V</fullName>
    </alternativeName>
    <alternativeName>
        <fullName evidence="10 11">PSI-L</fullName>
    </alternativeName>
</protein>
<dbReference type="PANTHER" id="PTHR34803">
    <property type="entry name" value="PHOTOSYSTEM I REACTION CENTER SUBUNIT XI, CHLOROPLASTIC"/>
    <property type="match status" value="1"/>
</dbReference>
<dbReference type="GO" id="GO:0009538">
    <property type="term" value="C:photosystem I reaction center"/>
    <property type="evidence" value="ECO:0007669"/>
    <property type="project" value="InterPro"/>
</dbReference>
<reference evidence="14" key="1">
    <citation type="journal article" date="2014" name="Sci. Data">
        <title>Genomes of diverse isolates of the marine cyanobacterium Prochlorococcus.</title>
        <authorList>
            <person name="Biller S."/>
            <person name="Berube P."/>
            <person name="Thompson J."/>
            <person name="Kelly L."/>
            <person name="Roggensack S."/>
            <person name="Awad L."/>
            <person name="Roache-Johnson K."/>
            <person name="Ding H."/>
            <person name="Giovannoni S.J."/>
            <person name="Moore L.R."/>
            <person name="Chisholm S.W."/>
        </authorList>
    </citation>
    <scope>NUCLEOTIDE SEQUENCE [LARGE SCALE GENOMIC DNA]</scope>
</reference>
<dbReference type="NCBIfam" id="NF001925">
    <property type="entry name" value="PRK00704.1-1"/>
    <property type="match status" value="1"/>
</dbReference>
<keyword evidence="8 11" id="KW-0472">Membrane</keyword>
<dbReference type="InterPro" id="IPR036592">
    <property type="entry name" value="PSI_PsaL_sf"/>
</dbReference>
<dbReference type="Pfam" id="PF02605">
    <property type="entry name" value="PsaL"/>
    <property type="match status" value="1"/>
</dbReference>
<keyword evidence="4 11" id="KW-0602">Photosynthesis</keyword>
<comment type="subcellular location">
    <subcellularLocation>
        <location evidence="1 11">Cellular thylakoid membrane</location>
        <topology evidence="1 11">Multi-pass membrane protein</topology>
    </subcellularLocation>
</comment>
<feature type="domain" description="Photosystem I PsaL reaction centre subunit XI" evidence="12">
    <location>
        <begin position="41"/>
        <end position="185"/>
    </location>
</feature>
<evidence type="ECO:0000256" key="3">
    <source>
        <dbReference type="ARBA" id="ARBA00019514"/>
    </source>
</evidence>
<evidence type="ECO:0000256" key="4">
    <source>
        <dbReference type="ARBA" id="ARBA00022531"/>
    </source>
</evidence>